<dbReference type="Proteomes" id="UP000050517">
    <property type="component" value="Unassembled WGS sequence"/>
</dbReference>
<gene>
    <name evidence="1" type="ORF">Cocul_01854</name>
</gene>
<evidence type="ECO:0000313" key="1">
    <source>
        <dbReference type="EMBL" id="KQB83781.1"/>
    </source>
</evidence>
<dbReference type="Gene3D" id="1.10.10.10">
    <property type="entry name" value="Winged helix-like DNA-binding domain superfamily/Winged helix DNA-binding domain"/>
    <property type="match status" value="1"/>
</dbReference>
<dbReference type="InterPro" id="IPR036390">
    <property type="entry name" value="WH_DNA-bd_sf"/>
</dbReference>
<evidence type="ECO:0000313" key="2">
    <source>
        <dbReference type="Proteomes" id="UP000050517"/>
    </source>
</evidence>
<keyword evidence="2" id="KW-1185">Reference proteome</keyword>
<reference evidence="1 2" key="1">
    <citation type="submission" date="2015-10" db="EMBL/GenBank/DDBJ databases">
        <title>Corynebacteirum lowii and Corynebacterium oculi species nova, derived from human clinical disease and and emended description of Corynebacterium mastiditis.</title>
        <authorList>
            <person name="Bernard K."/>
            <person name="Pacheco A.L."/>
            <person name="Mcdougall C."/>
            <person name="Burtx T."/>
            <person name="Weibe D."/>
            <person name="Tyler S."/>
            <person name="Olson A.B."/>
            <person name="Cnockaert M."/>
            <person name="Eguchi H."/>
            <person name="Kuwahara T."/>
            <person name="Nakayama-Imaohji H."/>
            <person name="Boudewijins M."/>
            <person name="Van Hoecke F."/>
            <person name="Bernier A.-M."/>
            <person name="Vandamme P."/>
        </authorList>
    </citation>
    <scope>NUCLEOTIDE SEQUENCE [LARGE SCALE GENOMIC DNA]</scope>
    <source>
        <strain evidence="1 2">NML 130210</strain>
    </source>
</reference>
<protein>
    <submittedName>
        <fullName evidence="1">Uncharacterized protein</fullName>
    </submittedName>
</protein>
<dbReference type="InterPro" id="IPR036388">
    <property type="entry name" value="WH-like_DNA-bd_sf"/>
</dbReference>
<dbReference type="AlphaFoldDB" id="A0A0Q0Z3B6"/>
<sequence length="214" mass="23459">MPEASPRTPRAATELFPEALTLSPKQNLVLSTLREFPHGASAADLAARLGMHANTVRGHLEELLAHKAVSQHSAPAQGRGRPTLIFHARVPDTRAVAQEYINLIGHLAQAIEPEQAREVGRRWAQSEGPGTVEELVEKLQELGFHPQLREKDHALDLRACPFIKDSTPPHPSVCGMHEGFFQEFLSAPEHTRVLPLRTNCTCTIVLDDDDAASG</sequence>
<name>A0A0Q0Z3B6_9CORY</name>
<accession>A0A0Q0Z3B6</accession>
<dbReference type="STRING" id="1544416.Cocul_01854"/>
<dbReference type="PATRIC" id="fig|1544416.3.peg.1854"/>
<dbReference type="RefSeq" id="WP_055122925.1">
    <property type="nucleotide sequence ID" value="NZ_LKST01000003.1"/>
</dbReference>
<dbReference type="EMBL" id="LKST01000003">
    <property type="protein sequence ID" value="KQB83781.1"/>
    <property type="molecule type" value="Genomic_DNA"/>
</dbReference>
<comment type="caution">
    <text evidence="1">The sequence shown here is derived from an EMBL/GenBank/DDBJ whole genome shotgun (WGS) entry which is preliminary data.</text>
</comment>
<proteinExistence type="predicted"/>
<dbReference type="SUPFAM" id="SSF46785">
    <property type="entry name" value="Winged helix' DNA-binding domain"/>
    <property type="match status" value="1"/>
</dbReference>
<organism evidence="1 2">
    <name type="scientific">Corynebacterium oculi</name>
    <dbReference type="NCBI Taxonomy" id="1544416"/>
    <lineage>
        <taxon>Bacteria</taxon>
        <taxon>Bacillati</taxon>
        <taxon>Actinomycetota</taxon>
        <taxon>Actinomycetes</taxon>
        <taxon>Mycobacteriales</taxon>
        <taxon>Corynebacteriaceae</taxon>
        <taxon>Corynebacterium</taxon>
    </lineage>
</organism>
<dbReference type="OrthoDB" id="3399802at2"/>